<reference evidence="9 10" key="1">
    <citation type="journal article" date="2015" name="Appl. Environ. Microbiol.">
        <title>Aerobic and Anaerobic Thiosulfate Oxidation by a Cold-Adapted, Subglacial Chemoautotroph.</title>
        <authorList>
            <person name="Harrold Z.R."/>
            <person name="Skidmore M.L."/>
            <person name="Hamilton T.L."/>
            <person name="Desch L."/>
            <person name="Amada K."/>
            <person name="van Gelder W."/>
            <person name="Glover K."/>
            <person name="Roden E.E."/>
            <person name="Boyd E.S."/>
        </authorList>
    </citation>
    <scope>NUCLEOTIDE SEQUENCE [LARGE SCALE GENOMIC DNA]</scope>
    <source>
        <strain evidence="9 10">RG</strain>
    </source>
</reference>
<evidence type="ECO:0000256" key="7">
    <source>
        <dbReference type="ARBA" id="ARBA00023237"/>
    </source>
</evidence>
<evidence type="ECO:0000256" key="5">
    <source>
        <dbReference type="ARBA" id="ARBA00022692"/>
    </source>
</evidence>
<keyword evidence="8" id="KW-0732">Signal</keyword>
<dbReference type="GO" id="GO:1990281">
    <property type="term" value="C:efflux pump complex"/>
    <property type="evidence" value="ECO:0007669"/>
    <property type="project" value="TreeGrafter"/>
</dbReference>
<evidence type="ECO:0000256" key="1">
    <source>
        <dbReference type="ARBA" id="ARBA00004442"/>
    </source>
</evidence>
<comment type="subcellular location">
    <subcellularLocation>
        <location evidence="1">Cell outer membrane</location>
    </subcellularLocation>
</comment>
<proteinExistence type="inferred from homology"/>
<comment type="caution">
    <text evidence="9">The sequence shown here is derived from an EMBL/GenBank/DDBJ whole genome shotgun (WGS) entry which is preliminary data.</text>
</comment>
<accession>A0A119CUU7</accession>
<evidence type="ECO:0000256" key="6">
    <source>
        <dbReference type="ARBA" id="ARBA00023136"/>
    </source>
</evidence>
<evidence type="ECO:0000256" key="4">
    <source>
        <dbReference type="ARBA" id="ARBA00022452"/>
    </source>
</evidence>
<keyword evidence="10" id="KW-1185">Reference proteome</keyword>
<dbReference type="GO" id="GO:0015562">
    <property type="term" value="F:efflux transmembrane transporter activity"/>
    <property type="evidence" value="ECO:0007669"/>
    <property type="project" value="InterPro"/>
</dbReference>
<dbReference type="EMBL" id="LDUG01000036">
    <property type="protein sequence ID" value="KVW94201.1"/>
    <property type="molecule type" value="Genomic_DNA"/>
</dbReference>
<evidence type="ECO:0000256" key="2">
    <source>
        <dbReference type="ARBA" id="ARBA00007613"/>
    </source>
</evidence>
<keyword evidence="5" id="KW-0812">Transmembrane</keyword>
<organism evidence="9 10">
    <name type="scientific">Thiobacillus denitrificans</name>
    <dbReference type="NCBI Taxonomy" id="36861"/>
    <lineage>
        <taxon>Bacteria</taxon>
        <taxon>Pseudomonadati</taxon>
        <taxon>Pseudomonadota</taxon>
        <taxon>Betaproteobacteria</taxon>
        <taxon>Nitrosomonadales</taxon>
        <taxon>Thiobacillaceae</taxon>
        <taxon>Thiobacillus</taxon>
    </lineage>
</organism>
<feature type="chain" id="PRO_5007161799" evidence="8">
    <location>
        <begin position="20"/>
        <end position="396"/>
    </location>
</feature>
<dbReference type="Pfam" id="PF02321">
    <property type="entry name" value="OEP"/>
    <property type="match status" value="2"/>
</dbReference>
<dbReference type="OrthoDB" id="8558511at2"/>
<protein>
    <submittedName>
        <fullName evidence="9">Membrane protein</fullName>
    </submittedName>
</protein>
<dbReference type="AlphaFoldDB" id="A0A119CUU7"/>
<evidence type="ECO:0000256" key="8">
    <source>
        <dbReference type="SAM" id="SignalP"/>
    </source>
</evidence>
<dbReference type="InterPro" id="IPR003423">
    <property type="entry name" value="OMP_efflux"/>
</dbReference>
<keyword evidence="3" id="KW-0813">Transport</keyword>
<evidence type="ECO:0000256" key="3">
    <source>
        <dbReference type="ARBA" id="ARBA00022448"/>
    </source>
</evidence>
<dbReference type="Gene3D" id="1.20.1600.10">
    <property type="entry name" value="Outer membrane efflux proteins (OEP)"/>
    <property type="match status" value="1"/>
</dbReference>
<evidence type="ECO:0000313" key="9">
    <source>
        <dbReference type="EMBL" id="KVW94201.1"/>
    </source>
</evidence>
<feature type="signal peptide" evidence="8">
    <location>
        <begin position="1"/>
        <end position="19"/>
    </location>
</feature>
<gene>
    <name evidence="9" type="ORF">ABW22_12405</name>
</gene>
<comment type="similarity">
    <text evidence="2">Belongs to the outer membrane factor (OMF) (TC 1.B.17) family.</text>
</comment>
<dbReference type="GO" id="GO:0015288">
    <property type="term" value="F:porin activity"/>
    <property type="evidence" value="ECO:0007669"/>
    <property type="project" value="TreeGrafter"/>
</dbReference>
<dbReference type="Proteomes" id="UP000064243">
    <property type="component" value="Unassembled WGS sequence"/>
</dbReference>
<dbReference type="RefSeq" id="WP_059757127.1">
    <property type="nucleotide sequence ID" value="NZ_LDUG01000036.1"/>
</dbReference>
<dbReference type="SUPFAM" id="SSF56954">
    <property type="entry name" value="Outer membrane efflux proteins (OEP)"/>
    <property type="match status" value="1"/>
</dbReference>
<keyword evidence="4" id="KW-1134">Transmembrane beta strand</keyword>
<sequence>MRHTLLIFVGLLLIQPVYAASLRTALDQAWEKNPQAQTLEAKRAESIAQGVAANSLVPGAPVVILGHRNDQLNSNAGVREWEAGIALPIWLPGQRDARQRQAKAGRGGLEANILALRLRLAGELREAIWQVRQVEAQIRLDEARTLTAKKLAEDVAKRVRAGELAKTDLNLAQNEWRTAQAAVLQNRNRLLQAQQAYATLTGTTVLPDDSAESAQSKPLSDDHPLMEEARLAIEVAQAQVRVASQSRRDNPELELSTRRARGNLNDPYASTVALALRLPLATDARNLPLTSAAQTALTSAQSEYTRTRLTLEYQRQQADQALQAADQLLDLTRQQRTASGENLDLIQKSFSLGESGLFTLLRARTAAFEAEQAYNQQEIAQALSRARLNQAQGVLP</sequence>
<dbReference type="InterPro" id="IPR051906">
    <property type="entry name" value="TolC-like"/>
</dbReference>
<dbReference type="PATRIC" id="fig|36861.3.peg.2259"/>
<keyword evidence="6" id="KW-0472">Membrane</keyword>
<dbReference type="PANTHER" id="PTHR30026">
    <property type="entry name" value="OUTER MEMBRANE PROTEIN TOLC"/>
    <property type="match status" value="1"/>
</dbReference>
<name>A0A119CUU7_THIDE</name>
<keyword evidence="7" id="KW-0998">Cell outer membrane</keyword>
<dbReference type="PANTHER" id="PTHR30026:SF20">
    <property type="entry name" value="OUTER MEMBRANE PROTEIN TOLC"/>
    <property type="match status" value="1"/>
</dbReference>
<dbReference type="GO" id="GO:0009279">
    <property type="term" value="C:cell outer membrane"/>
    <property type="evidence" value="ECO:0007669"/>
    <property type="project" value="UniProtKB-SubCell"/>
</dbReference>
<evidence type="ECO:0000313" key="10">
    <source>
        <dbReference type="Proteomes" id="UP000064243"/>
    </source>
</evidence>